<keyword evidence="2 7" id="KW-0813">Transport</keyword>
<comment type="similarity">
    <text evidence="7">Belongs to the binding-protein-dependent transport system permease family.</text>
</comment>
<evidence type="ECO:0000313" key="8">
    <source>
        <dbReference type="EMBL" id="PXW55142.1"/>
    </source>
</evidence>
<dbReference type="PANTHER" id="PTHR43163:SF2">
    <property type="entry name" value="ABC TRANSPORTER PERMEASE PROTEIN"/>
    <property type="match status" value="1"/>
</dbReference>
<dbReference type="OrthoDB" id="9807402at2"/>
<dbReference type="InterPro" id="IPR045621">
    <property type="entry name" value="BPD_transp_1_N"/>
</dbReference>
<dbReference type="Proteomes" id="UP000248021">
    <property type="component" value="Unassembled WGS sequence"/>
</dbReference>
<organism evidence="8 9">
    <name type="scientific">Chelatococcus asaccharovorans</name>
    <dbReference type="NCBI Taxonomy" id="28210"/>
    <lineage>
        <taxon>Bacteria</taxon>
        <taxon>Pseudomonadati</taxon>
        <taxon>Pseudomonadota</taxon>
        <taxon>Alphaproteobacteria</taxon>
        <taxon>Hyphomicrobiales</taxon>
        <taxon>Chelatococcaceae</taxon>
        <taxon>Chelatococcus</taxon>
    </lineage>
</organism>
<feature type="transmembrane region" description="Helical" evidence="7">
    <location>
        <begin position="188"/>
        <end position="208"/>
    </location>
</feature>
<feature type="transmembrane region" description="Helical" evidence="7">
    <location>
        <begin position="242"/>
        <end position="269"/>
    </location>
</feature>
<keyword evidence="3" id="KW-1003">Cell membrane</keyword>
<name>A0A2V3TZ20_9HYPH</name>
<keyword evidence="4 7" id="KW-0812">Transmembrane</keyword>
<gene>
    <name evidence="8" type="ORF">C7450_11081</name>
</gene>
<evidence type="ECO:0000256" key="6">
    <source>
        <dbReference type="ARBA" id="ARBA00023136"/>
    </source>
</evidence>
<dbReference type="Pfam" id="PF19300">
    <property type="entry name" value="BPD_transp_1_N"/>
    <property type="match status" value="1"/>
</dbReference>
<keyword evidence="5 7" id="KW-1133">Transmembrane helix</keyword>
<dbReference type="Pfam" id="PF00528">
    <property type="entry name" value="BPD_transp_1"/>
    <property type="match status" value="1"/>
</dbReference>
<keyword evidence="6 7" id="KW-0472">Membrane</keyword>
<feature type="transmembrane region" description="Helical" evidence="7">
    <location>
        <begin position="289"/>
        <end position="314"/>
    </location>
</feature>
<proteinExistence type="inferred from homology"/>
<dbReference type="AlphaFoldDB" id="A0A2V3TZ20"/>
<feature type="transmembrane region" description="Helical" evidence="7">
    <location>
        <begin position="133"/>
        <end position="156"/>
    </location>
</feature>
<evidence type="ECO:0000256" key="3">
    <source>
        <dbReference type="ARBA" id="ARBA00022475"/>
    </source>
</evidence>
<dbReference type="SUPFAM" id="SSF161098">
    <property type="entry name" value="MetI-like"/>
    <property type="match status" value="1"/>
</dbReference>
<dbReference type="GO" id="GO:0005886">
    <property type="term" value="C:plasma membrane"/>
    <property type="evidence" value="ECO:0007669"/>
    <property type="project" value="UniProtKB-SubCell"/>
</dbReference>
<evidence type="ECO:0000256" key="5">
    <source>
        <dbReference type="ARBA" id="ARBA00022989"/>
    </source>
</evidence>
<evidence type="ECO:0000256" key="1">
    <source>
        <dbReference type="ARBA" id="ARBA00004651"/>
    </source>
</evidence>
<accession>A0A2V3TZ20</accession>
<feature type="transmembrane region" description="Helical" evidence="7">
    <location>
        <begin position="12"/>
        <end position="31"/>
    </location>
</feature>
<dbReference type="RefSeq" id="WP_110376742.1">
    <property type="nucleotide sequence ID" value="NZ_CAKNFM010000004.1"/>
</dbReference>
<evidence type="ECO:0000313" key="9">
    <source>
        <dbReference type="Proteomes" id="UP000248021"/>
    </source>
</evidence>
<protein>
    <submittedName>
        <fullName evidence="8">Peptide/nickel transport system permease protein</fullName>
    </submittedName>
</protein>
<evidence type="ECO:0000256" key="2">
    <source>
        <dbReference type="ARBA" id="ARBA00022448"/>
    </source>
</evidence>
<sequence>MASYVLKRILQGLFLIWLMSIVAFVAIYALGNPITALINPNSPADVIERVTRELGLDLPLHEQYFRFVGNLLRGDLGQSYVTSQPALGLILERFPATLELTLVAMTIAAAVGLPLGLYAGYRPQSLVGRGASAISMVVLSLPSFWTALALIIVFSIQARVLPTGGRGEIGFIFGVPTSLATLDGLRHVLLPALNLSAFPMALFIRLTASGVQETLHATFIRFARAKGLTVRRILFVYVLRNIVVPVITVIGIVFGVLLAFAVVTETIFAWPGSGRLIIDSIRSSDRPVIIAYLMFTVTIFIVINLTVDVICALLDPRISLQGGK</sequence>
<dbReference type="InterPro" id="IPR000515">
    <property type="entry name" value="MetI-like"/>
</dbReference>
<reference evidence="8 9" key="1">
    <citation type="submission" date="2018-05" db="EMBL/GenBank/DDBJ databases">
        <title>Genomic Encyclopedia of Type Strains, Phase IV (KMG-IV): sequencing the most valuable type-strain genomes for metagenomic binning, comparative biology and taxonomic classification.</title>
        <authorList>
            <person name="Goeker M."/>
        </authorList>
    </citation>
    <scope>NUCLEOTIDE SEQUENCE [LARGE SCALE GENOMIC DNA]</scope>
    <source>
        <strain evidence="8 9">DSM 6462</strain>
    </source>
</reference>
<dbReference type="CDD" id="cd06261">
    <property type="entry name" value="TM_PBP2"/>
    <property type="match status" value="1"/>
</dbReference>
<dbReference type="GO" id="GO:0055085">
    <property type="term" value="P:transmembrane transport"/>
    <property type="evidence" value="ECO:0007669"/>
    <property type="project" value="InterPro"/>
</dbReference>
<keyword evidence="9" id="KW-1185">Reference proteome</keyword>
<evidence type="ECO:0000256" key="7">
    <source>
        <dbReference type="RuleBase" id="RU363032"/>
    </source>
</evidence>
<dbReference type="PANTHER" id="PTHR43163">
    <property type="entry name" value="DIPEPTIDE TRANSPORT SYSTEM PERMEASE PROTEIN DPPB-RELATED"/>
    <property type="match status" value="1"/>
</dbReference>
<comment type="subcellular location">
    <subcellularLocation>
        <location evidence="1 7">Cell membrane</location>
        <topology evidence="1 7">Multi-pass membrane protein</topology>
    </subcellularLocation>
</comment>
<evidence type="ECO:0000256" key="4">
    <source>
        <dbReference type="ARBA" id="ARBA00022692"/>
    </source>
</evidence>
<dbReference type="InterPro" id="IPR035906">
    <property type="entry name" value="MetI-like_sf"/>
</dbReference>
<dbReference type="PROSITE" id="PS50928">
    <property type="entry name" value="ABC_TM1"/>
    <property type="match status" value="1"/>
</dbReference>
<comment type="caution">
    <text evidence="8">The sequence shown here is derived from an EMBL/GenBank/DDBJ whole genome shotgun (WGS) entry which is preliminary data.</text>
</comment>
<dbReference type="Gene3D" id="1.10.3720.10">
    <property type="entry name" value="MetI-like"/>
    <property type="match status" value="1"/>
</dbReference>
<dbReference type="EMBL" id="QJJK01000010">
    <property type="protein sequence ID" value="PXW55142.1"/>
    <property type="molecule type" value="Genomic_DNA"/>
</dbReference>
<feature type="transmembrane region" description="Helical" evidence="7">
    <location>
        <begin position="100"/>
        <end position="121"/>
    </location>
</feature>